<dbReference type="Proteomes" id="UP000029879">
    <property type="component" value="Unassembled WGS sequence"/>
</dbReference>
<reference evidence="1 2" key="1">
    <citation type="submission" date="2014-10" db="EMBL/GenBank/DDBJ databases">
        <title>Genome sequence of a Xanthomonas strain that is pathogenic on beans.</title>
        <authorList>
            <person name="Aritua V."/>
            <person name="Sapp M."/>
            <person name="Harrison J."/>
            <person name="Smith J."/>
            <person name="Studholme D."/>
        </authorList>
    </citation>
    <scope>NUCLEOTIDE SEQUENCE [LARGE SCALE GENOMIC DNA]</scope>
    <source>
        <strain evidence="1 2">Nyagatare</strain>
    </source>
</reference>
<sequence>MLAEIHFALPVESKKDIVILPSRPTAELLKNEGIRAISDVGRLRKAVEFLHASRSLFKVATTEFFEAATGVRVVRMASYSGLGAESDFVGVEYSVEVDGDSYSLAMVESQDLANAVARVETVRIFRKVEAELNSNRVTTPRPRF</sequence>
<organism evidence="1 2">
    <name type="scientific">Xanthomonas cannabis pv. phaseoli</name>
    <dbReference type="NCBI Taxonomy" id="1885902"/>
    <lineage>
        <taxon>Bacteria</taxon>
        <taxon>Pseudomonadati</taxon>
        <taxon>Pseudomonadota</taxon>
        <taxon>Gammaproteobacteria</taxon>
        <taxon>Lysobacterales</taxon>
        <taxon>Lysobacteraceae</taxon>
        <taxon>Xanthomonas</taxon>
    </lineage>
</organism>
<name>A0AB34P6S8_9XANT</name>
<comment type="caution">
    <text evidence="1">The sequence shown here is derived from an EMBL/GenBank/DDBJ whole genome shotgun (WGS) entry which is preliminary data.</text>
</comment>
<dbReference type="AlphaFoldDB" id="A0AB34P6S8"/>
<evidence type="ECO:0000313" key="1">
    <source>
        <dbReference type="EMBL" id="KGK57291.1"/>
    </source>
</evidence>
<dbReference type="EMBL" id="JRQI01000049">
    <property type="protein sequence ID" value="KGK57291.1"/>
    <property type="molecule type" value="Genomic_DNA"/>
</dbReference>
<gene>
    <name evidence="1" type="ORF">NC00_13430</name>
</gene>
<accession>A0AB34P6S8</accession>
<proteinExistence type="predicted"/>
<evidence type="ECO:0000313" key="2">
    <source>
        <dbReference type="Proteomes" id="UP000029879"/>
    </source>
</evidence>
<protein>
    <submittedName>
        <fullName evidence="1">Uncharacterized protein</fullName>
    </submittedName>
</protein>